<sequence length="505" mass="56623">MASPLDEMTKLLAGLSLGSSCMKTLESLRILLASVSLNELKDYAPKIDIDRIYNCLATSNRDQIDLTCEILKRILGTIPIGHALNKYEDLFLKGLTHSENRVKELIFQELQMAADDKLACEQLSTKMEILLTCVQLVGSDEESIAGKASKVLMSLARQGSSANVLISPPIVEEMRIVSRKNDIVRYRIYDILITYCCVSQDNLTFCEENQLINSLSAEVSTGDILVQLNALELITTLASCQHGRHYLERQGIIQKLAGNLDEATADPLASLLVPGLMKFFGALAHFQPDILAKYPNFTNTMFNLIDDPDISLRMIAIETLSFIAIGRDGKLALNQQGSKLEIAIKTIGSLFTHAYNDVRLKALNSFAELTHIPSTTTDEELQIIVERWFHLLDKPIQLIMNIMKQPFKDLRFSSLSILLQLVDQTWAQKLMSQQPGFLEFLLDRRAEPDKECLELKFNVVKKLSESINPAATIWSDYCMAQMRDHVREGCWFARAQSAVAFESGP</sequence>
<evidence type="ECO:0000256" key="1">
    <source>
        <dbReference type="ARBA" id="ARBA00006823"/>
    </source>
</evidence>
<name>A0A8J2WKD3_9CRUS</name>
<evidence type="ECO:0000313" key="4">
    <source>
        <dbReference type="Proteomes" id="UP000789390"/>
    </source>
</evidence>
<dbReference type="PANTHER" id="PTHR13554">
    <property type="entry name" value="26S PROTEASOME NON-ATPASE REGULATORY SUBUNIT 5-RELATED"/>
    <property type="match status" value="1"/>
</dbReference>
<organism evidence="3 4">
    <name type="scientific">Daphnia galeata</name>
    <dbReference type="NCBI Taxonomy" id="27404"/>
    <lineage>
        <taxon>Eukaryota</taxon>
        <taxon>Metazoa</taxon>
        <taxon>Ecdysozoa</taxon>
        <taxon>Arthropoda</taxon>
        <taxon>Crustacea</taxon>
        <taxon>Branchiopoda</taxon>
        <taxon>Diplostraca</taxon>
        <taxon>Cladocera</taxon>
        <taxon>Anomopoda</taxon>
        <taxon>Daphniidae</taxon>
        <taxon>Daphnia</taxon>
    </lineage>
</organism>
<keyword evidence="4" id="KW-1185">Reference proteome</keyword>
<dbReference type="EMBL" id="CAKKLH010000201">
    <property type="protein sequence ID" value="CAH0105925.1"/>
    <property type="molecule type" value="Genomic_DNA"/>
</dbReference>
<dbReference type="OrthoDB" id="10250600at2759"/>
<evidence type="ECO:0000313" key="3">
    <source>
        <dbReference type="EMBL" id="CAH0105925.1"/>
    </source>
</evidence>
<dbReference type="AlphaFoldDB" id="A0A8J2WKD3"/>
<dbReference type="Proteomes" id="UP000789390">
    <property type="component" value="Unassembled WGS sequence"/>
</dbReference>
<dbReference type="InterPro" id="IPR016024">
    <property type="entry name" value="ARM-type_fold"/>
</dbReference>
<dbReference type="Gene3D" id="1.25.10.10">
    <property type="entry name" value="Leucine-rich Repeat Variant"/>
    <property type="match status" value="2"/>
</dbReference>
<protein>
    <recommendedName>
        <fullName evidence="2">26S proteasome non-ATPase regulatory subunit 5</fullName>
    </recommendedName>
</protein>
<dbReference type="PANTHER" id="PTHR13554:SF10">
    <property type="entry name" value="26S PROTEASOME NON-ATPASE REGULATORY SUBUNIT 5"/>
    <property type="match status" value="1"/>
</dbReference>
<dbReference type="Pfam" id="PF10508">
    <property type="entry name" value="Proteasom_PSMB"/>
    <property type="match status" value="1"/>
</dbReference>
<dbReference type="InterPro" id="IPR019538">
    <property type="entry name" value="PSMD5"/>
</dbReference>
<accession>A0A8J2WKD3</accession>
<reference evidence="3" key="1">
    <citation type="submission" date="2021-11" db="EMBL/GenBank/DDBJ databases">
        <authorList>
            <person name="Schell T."/>
        </authorList>
    </citation>
    <scope>NUCLEOTIDE SEQUENCE</scope>
    <source>
        <strain evidence="3">M5</strain>
    </source>
</reference>
<dbReference type="GO" id="GO:0005829">
    <property type="term" value="C:cytosol"/>
    <property type="evidence" value="ECO:0007669"/>
    <property type="project" value="TreeGrafter"/>
</dbReference>
<dbReference type="SUPFAM" id="SSF48371">
    <property type="entry name" value="ARM repeat"/>
    <property type="match status" value="1"/>
</dbReference>
<comment type="caution">
    <text evidence="3">The sequence shown here is derived from an EMBL/GenBank/DDBJ whole genome shotgun (WGS) entry which is preliminary data.</text>
</comment>
<comment type="similarity">
    <text evidence="1">Belongs to the proteasome subunit S5B/HSM3 family.</text>
</comment>
<proteinExistence type="inferred from homology"/>
<dbReference type="GO" id="GO:0043248">
    <property type="term" value="P:proteasome assembly"/>
    <property type="evidence" value="ECO:0007669"/>
    <property type="project" value="InterPro"/>
</dbReference>
<dbReference type="InterPro" id="IPR011989">
    <property type="entry name" value="ARM-like"/>
</dbReference>
<evidence type="ECO:0000256" key="2">
    <source>
        <dbReference type="ARBA" id="ARBA00014933"/>
    </source>
</evidence>
<gene>
    <name evidence="3" type="ORF">DGAL_LOCUS9067</name>
</gene>